<dbReference type="AlphaFoldDB" id="A0A927GCC9"/>
<organism evidence="2 3">
    <name type="scientific">Spirosoma validum</name>
    <dbReference type="NCBI Taxonomy" id="2771355"/>
    <lineage>
        <taxon>Bacteria</taxon>
        <taxon>Pseudomonadati</taxon>
        <taxon>Bacteroidota</taxon>
        <taxon>Cytophagia</taxon>
        <taxon>Cytophagales</taxon>
        <taxon>Cytophagaceae</taxon>
        <taxon>Spirosoma</taxon>
    </lineage>
</organism>
<evidence type="ECO:0000313" key="3">
    <source>
        <dbReference type="Proteomes" id="UP000653797"/>
    </source>
</evidence>
<dbReference type="Pfam" id="PF01764">
    <property type="entry name" value="Lipase_3"/>
    <property type="match status" value="1"/>
</dbReference>
<name>A0A927GCC9_9BACT</name>
<dbReference type="SUPFAM" id="SSF53474">
    <property type="entry name" value="alpha/beta-Hydrolases"/>
    <property type="match status" value="1"/>
</dbReference>
<reference evidence="2" key="1">
    <citation type="submission" date="2020-09" db="EMBL/GenBank/DDBJ databases">
        <authorList>
            <person name="Kim M.K."/>
        </authorList>
    </citation>
    <scope>NUCLEOTIDE SEQUENCE</scope>
    <source>
        <strain evidence="2">BT704</strain>
    </source>
</reference>
<dbReference type="InterPro" id="IPR051218">
    <property type="entry name" value="Sec_MonoDiacylglyc_Lipase"/>
</dbReference>
<evidence type="ECO:0000313" key="2">
    <source>
        <dbReference type="EMBL" id="MBD2752632.1"/>
    </source>
</evidence>
<feature type="domain" description="Fungal lipase-type" evidence="1">
    <location>
        <begin position="141"/>
        <end position="230"/>
    </location>
</feature>
<dbReference type="Proteomes" id="UP000653797">
    <property type="component" value="Unassembled WGS sequence"/>
</dbReference>
<comment type="caution">
    <text evidence="2">The sequence shown here is derived from an EMBL/GenBank/DDBJ whole genome shotgun (WGS) entry which is preliminary data.</text>
</comment>
<dbReference type="Gene3D" id="3.40.50.1820">
    <property type="entry name" value="alpha/beta hydrolase"/>
    <property type="match status" value="1"/>
</dbReference>
<dbReference type="InterPro" id="IPR002921">
    <property type="entry name" value="Fungal_lipase-type"/>
</dbReference>
<gene>
    <name evidence="2" type="ORF">IC230_07015</name>
</gene>
<proteinExistence type="predicted"/>
<dbReference type="PANTHER" id="PTHR45856">
    <property type="entry name" value="ALPHA/BETA-HYDROLASES SUPERFAMILY PROTEIN"/>
    <property type="match status" value="1"/>
</dbReference>
<keyword evidence="3" id="KW-1185">Reference proteome</keyword>
<dbReference type="GO" id="GO:0006629">
    <property type="term" value="P:lipid metabolic process"/>
    <property type="evidence" value="ECO:0007669"/>
    <property type="project" value="InterPro"/>
</dbReference>
<accession>A0A927GCC9</accession>
<sequence length="355" mass="38751">METTYSQLETAFILSAFAYLSTDNLLKQIQNTFSGQETLQFIATPSPYDNYAFITYNQQLNRYTLAIRGSVPFSAPNWGGFYNWISEDFNVFQQSNWPYPTDTSNPTLQVSNGSLLALTQLLSLQDSPTASDNDPQSPIYTLLSQAAGQGSQILITGHSLGANMANSFAVYFAQQLQQAGQSITNVSLISIAAPASGNQAFAAMLDADYPGQQSFHYELAGDIVPKFPVVDQILDKLMVLYGSLSSSGDVPEAASIEVYPPYSPTLANAFEVVAGAIALSYWLEDTNAYSQPTNNYEMQSQPAPSSFPNTITGFFQEAKMFHSLYAYSEAYAPSISQLIKQVSSLVPAYRNVLLA</sequence>
<dbReference type="EMBL" id="JACXAA010000002">
    <property type="protein sequence ID" value="MBD2752632.1"/>
    <property type="molecule type" value="Genomic_DNA"/>
</dbReference>
<dbReference type="InterPro" id="IPR029058">
    <property type="entry name" value="AB_hydrolase_fold"/>
</dbReference>
<dbReference type="PANTHER" id="PTHR45856:SF24">
    <property type="entry name" value="FUNGAL LIPASE-LIKE DOMAIN-CONTAINING PROTEIN"/>
    <property type="match status" value="1"/>
</dbReference>
<evidence type="ECO:0000259" key="1">
    <source>
        <dbReference type="Pfam" id="PF01764"/>
    </source>
</evidence>
<dbReference type="RefSeq" id="WP_191038262.1">
    <property type="nucleotide sequence ID" value="NZ_JACXAA010000002.1"/>
</dbReference>
<protein>
    <recommendedName>
        <fullName evidence="1">Fungal lipase-type domain-containing protein</fullName>
    </recommendedName>
</protein>